<dbReference type="RefSeq" id="WP_023546623.1">
    <property type="nucleotide sequence ID" value="NZ_CM002285.1"/>
</dbReference>
<evidence type="ECO:0008006" key="3">
    <source>
        <dbReference type="Google" id="ProtNLM"/>
    </source>
</evidence>
<dbReference type="PATRIC" id="fig|1352936.5.peg.2757"/>
<sequence>MSQSLPPVLTEVAYDGGRYVTFGRPEPGEPQTLHRVAEGALAAAFTTTDGSPDAVRAALADDGETVAVSAGAPGVRPLVPLLPPASGSALLSGFMGTHKKKWGGQSAPQDAEFTPPKWFFKGFGDWARLPGEPLTVPARPVALIEEPEVVLVYVNDADGTPHYAGYTFGNDLCDIGLHRKDPGYNPYCKLCDTALAPWLFLGPPPRSATGRVTIVRDGATAWEGSFDCGGDALYFRVRDMVDHLFSFPAVRRPGLVNYVLLGADEASFHDGFRIADGDRIGIDVKSHGVTFENTVRYVSPAPAAALPAS</sequence>
<proteinExistence type="predicted"/>
<dbReference type="AlphaFoldDB" id="V6KMD1"/>
<dbReference type="STRING" id="1352936.M878_13080"/>
<name>V6KMD1_STRRC</name>
<dbReference type="EMBL" id="AWQX01000107">
    <property type="protein sequence ID" value="EST33345.1"/>
    <property type="molecule type" value="Genomic_DNA"/>
</dbReference>
<evidence type="ECO:0000313" key="2">
    <source>
        <dbReference type="Proteomes" id="UP000017984"/>
    </source>
</evidence>
<dbReference type="HOGENOM" id="CLU_965161_0_0_11"/>
<organism evidence="1 2">
    <name type="scientific">Streptomyces roseochromogenus subsp. oscitans DS 12.976</name>
    <dbReference type="NCBI Taxonomy" id="1352936"/>
    <lineage>
        <taxon>Bacteria</taxon>
        <taxon>Bacillati</taxon>
        <taxon>Actinomycetota</taxon>
        <taxon>Actinomycetes</taxon>
        <taxon>Kitasatosporales</taxon>
        <taxon>Streptomycetaceae</taxon>
        <taxon>Streptomyces</taxon>
    </lineage>
</organism>
<dbReference type="OrthoDB" id="6912741at2"/>
<dbReference type="Proteomes" id="UP000017984">
    <property type="component" value="Chromosome"/>
</dbReference>
<keyword evidence="2" id="KW-1185">Reference proteome</keyword>
<gene>
    <name evidence="1" type="ORF">M878_13080</name>
</gene>
<dbReference type="GO" id="GO:0003824">
    <property type="term" value="F:catalytic activity"/>
    <property type="evidence" value="ECO:0007669"/>
    <property type="project" value="InterPro"/>
</dbReference>
<dbReference type="Gene3D" id="3.90.850.10">
    <property type="entry name" value="Fumarylacetoacetase-like, C-terminal domain"/>
    <property type="match status" value="1"/>
</dbReference>
<reference evidence="1 2" key="1">
    <citation type="journal article" date="2014" name="Genome Announc.">
        <title>Draft Genome Sequence of Streptomyces roseochromogenes subsp. oscitans DS 12.976, Producer of the Aminocoumarin Antibiotic Clorobiocin.</title>
        <authorList>
            <person name="Ruckert C."/>
            <person name="Kalinowski J."/>
            <person name="Heide L."/>
            <person name="Apel A.K."/>
        </authorList>
    </citation>
    <scope>NUCLEOTIDE SEQUENCE [LARGE SCALE GENOMIC DNA]</scope>
    <source>
        <strain evidence="1 2">DS 12.976</strain>
    </source>
</reference>
<dbReference type="SUPFAM" id="SSF56529">
    <property type="entry name" value="FAH"/>
    <property type="match status" value="1"/>
</dbReference>
<evidence type="ECO:0000313" key="1">
    <source>
        <dbReference type="EMBL" id="EST33345.1"/>
    </source>
</evidence>
<comment type="caution">
    <text evidence="1">The sequence shown here is derived from an EMBL/GenBank/DDBJ whole genome shotgun (WGS) entry which is preliminary data.</text>
</comment>
<protein>
    <recommendedName>
        <fullName evidence="3">Fumarylacetoacetate (FAA) hydrolase</fullName>
    </recommendedName>
</protein>
<dbReference type="InterPro" id="IPR036663">
    <property type="entry name" value="Fumarylacetoacetase_C_sf"/>
</dbReference>
<accession>V6KMD1</accession>